<dbReference type="EC" id="6.1.1.21" evidence="10"/>
<evidence type="ECO:0000313" key="13">
    <source>
        <dbReference type="EMBL" id="SMC71742.1"/>
    </source>
</evidence>
<dbReference type="GO" id="GO:0006427">
    <property type="term" value="P:histidyl-tRNA aminoacylation"/>
    <property type="evidence" value="ECO:0007669"/>
    <property type="project" value="UniProtKB-UniRule"/>
</dbReference>
<keyword evidence="5 10" id="KW-0547">Nucleotide-binding</keyword>
<keyword evidence="7 10" id="KW-0648">Protein biosynthesis</keyword>
<sequence length="456" mass="51431">MAVQKPSIPKGTRDFSPEEVSKRQYIFDIIRHQFQLYGYSPIETPSFENLSTLTGKYGEEGDRLIFKILNSGDYLEKADPQLLADKNSQKLISTISEKALRYDLTVPFARYVVQHQNEITFPFKRYQMQPVWRADRPQKGRFREFYQCDADVVGSDSLLQEVELVSLYDAVFSQLNIPVEIHFNNRKILSGLAEVADISNQLIDFTVALDKLDKIGEEKVKEEMSQKGISETAIKKLSPLFAMSGDFNSQLNSLEEILKSSETGMKGVEEVRFVFEKIKNLGLNSSDLVLNLTLARGLDYYTGAILEVKAKNVQLGSIGGGGRYDDLTGIFGLKGISGVGISFGLDRIYLVLEELNLFPESIENTLDVLFINFGENESVKAMKLAKQLRANGFRCEVYPDNAKMKKQMQYADKKAVKYVIIIGEEELNSQKVSVKNMTSGDQNSISDEELIQNLSF</sequence>
<dbReference type="CDD" id="cd00859">
    <property type="entry name" value="HisRS_anticodon"/>
    <property type="match status" value="1"/>
</dbReference>
<dbReference type="FunFam" id="3.30.930.10:FF:000093">
    <property type="entry name" value="Histidine--tRNA ligase"/>
    <property type="match status" value="1"/>
</dbReference>
<evidence type="ECO:0000256" key="3">
    <source>
        <dbReference type="ARBA" id="ARBA00022490"/>
    </source>
</evidence>
<dbReference type="InterPro" id="IPR006195">
    <property type="entry name" value="aa-tRNA-synth_II"/>
</dbReference>
<dbReference type="GO" id="GO:0005524">
    <property type="term" value="F:ATP binding"/>
    <property type="evidence" value="ECO:0007669"/>
    <property type="project" value="UniProtKB-UniRule"/>
</dbReference>
<dbReference type="NCBIfam" id="TIGR00442">
    <property type="entry name" value="hisS"/>
    <property type="match status" value="1"/>
</dbReference>
<evidence type="ECO:0000259" key="12">
    <source>
        <dbReference type="PROSITE" id="PS50862"/>
    </source>
</evidence>
<dbReference type="InterPro" id="IPR015807">
    <property type="entry name" value="His-tRNA-ligase"/>
</dbReference>
<feature type="binding site" evidence="11">
    <location>
        <begin position="103"/>
        <end position="105"/>
    </location>
    <ligand>
        <name>L-histidine</name>
        <dbReference type="ChEBI" id="CHEBI:57595"/>
    </ligand>
</feature>
<feature type="domain" description="Aminoacyl-transfer RNA synthetases class-II family profile" evidence="12">
    <location>
        <begin position="1"/>
        <end position="399"/>
    </location>
</feature>
<dbReference type="InterPro" id="IPR004516">
    <property type="entry name" value="HisRS/HisZ"/>
</dbReference>
<dbReference type="Proteomes" id="UP000192393">
    <property type="component" value="Unassembled WGS sequence"/>
</dbReference>
<keyword evidence="14" id="KW-1185">Reference proteome</keyword>
<dbReference type="RefSeq" id="WP_084017627.1">
    <property type="nucleotide sequence ID" value="NZ_FWXS01000006.1"/>
</dbReference>
<comment type="subcellular location">
    <subcellularLocation>
        <location evidence="10">Cytoplasm</location>
    </subcellularLocation>
</comment>
<evidence type="ECO:0000256" key="8">
    <source>
        <dbReference type="ARBA" id="ARBA00023146"/>
    </source>
</evidence>
<dbReference type="InterPro" id="IPR004154">
    <property type="entry name" value="Anticodon-bd"/>
</dbReference>
<dbReference type="EMBL" id="FWXS01000006">
    <property type="protein sequence ID" value="SMC71742.1"/>
    <property type="molecule type" value="Genomic_DNA"/>
</dbReference>
<dbReference type="STRING" id="1434700.SAMN06296427_106146"/>
<dbReference type="Pfam" id="PF13393">
    <property type="entry name" value="tRNA-synt_His"/>
    <property type="match status" value="1"/>
</dbReference>
<comment type="subunit">
    <text evidence="2 10">Homodimer.</text>
</comment>
<keyword evidence="8 10" id="KW-0030">Aminoacyl-tRNA synthetase</keyword>
<dbReference type="InterPro" id="IPR033656">
    <property type="entry name" value="HisRS_anticodon"/>
</dbReference>
<dbReference type="GO" id="GO:0004821">
    <property type="term" value="F:histidine-tRNA ligase activity"/>
    <property type="evidence" value="ECO:0007669"/>
    <property type="project" value="UniProtKB-UniRule"/>
</dbReference>
<evidence type="ECO:0000256" key="9">
    <source>
        <dbReference type="ARBA" id="ARBA00047639"/>
    </source>
</evidence>
<feature type="binding site" evidence="11">
    <location>
        <begin position="300"/>
        <end position="301"/>
    </location>
    <ligand>
        <name>L-histidine</name>
        <dbReference type="ChEBI" id="CHEBI:57595"/>
    </ligand>
</feature>
<dbReference type="PIRSF" id="PIRSF001549">
    <property type="entry name" value="His-tRNA_synth"/>
    <property type="match status" value="1"/>
</dbReference>
<comment type="similarity">
    <text evidence="1 10">Belongs to the class-II aminoacyl-tRNA synthetase family.</text>
</comment>
<protein>
    <recommendedName>
        <fullName evidence="10">Histidine--tRNA ligase</fullName>
        <ecNumber evidence="10">6.1.1.21</ecNumber>
    </recommendedName>
    <alternativeName>
        <fullName evidence="10">Histidyl-tRNA synthetase</fullName>
        <shortName evidence="10">HisRS</shortName>
    </alternativeName>
</protein>
<organism evidence="13 14">
    <name type="scientific">Moheibacter sediminis</name>
    <dbReference type="NCBI Taxonomy" id="1434700"/>
    <lineage>
        <taxon>Bacteria</taxon>
        <taxon>Pseudomonadati</taxon>
        <taxon>Bacteroidota</taxon>
        <taxon>Flavobacteriia</taxon>
        <taxon>Flavobacteriales</taxon>
        <taxon>Weeksellaceae</taxon>
        <taxon>Moheibacter</taxon>
    </lineage>
</organism>
<feature type="binding site" evidence="11">
    <location>
        <position position="151"/>
    </location>
    <ligand>
        <name>L-histidine</name>
        <dbReference type="ChEBI" id="CHEBI:57595"/>
    </ligand>
</feature>
<feature type="binding site" evidence="11">
    <location>
        <position position="147"/>
    </location>
    <ligand>
        <name>L-histidine</name>
        <dbReference type="ChEBI" id="CHEBI:57595"/>
    </ligand>
</feature>
<dbReference type="InterPro" id="IPR041715">
    <property type="entry name" value="HisRS-like_core"/>
</dbReference>
<dbReference type="Gene3D" id="3.30.930.10">
    <property type="entry name" value="Bira Bifunctional Protein, Domain 2"/>
    <property type="match status" value="1"/>
</dbReference>
<evidence type="ECO:0000256" key="4">
    <source>
        <dbReference type="ARBA" id="ARBA00022598"/>
    </source>
</evidence>
<keyword evidence="4 10" id="KW-0436">Ligase</keyword>
<feature type="binding site" evidence="11">
    <location>
        <position position="296"/>
    </location>
    <ligand>
        <name>L-histidine</name>
        <dbReference type="ChEBI" id="CHEBI:57595"/>
    </ligand>
</feature>
<dbReference type="SUPFAM" id="SSF52954">
    <property type="entry name" value="Class II aaRS ABD-related"/>
    <property type="match status" value="1"/>
</dbReference>
<comment type="catalytic activity">
    <reaction evidence="9 10">
        <text>tRNA(His) + L-histidine + ATP = L-histidyl-tRNA(His) + AMP + diphosphate + H(+)</text>
        <dbReference type="Rhea" id="RHEA:17313"/>
        <dbReference type="Rhea" id="RHEA-COMP:9665"/>
        <dbReference type="Rhea" id="RHEA-COMP:9689"/>
        <dbReference type="ChEBI" id="CHEBI:15378"/>
        <dbReference type="ChEBI" id="CHEBI:30616"/>
        <dbReference type="ChEBI" id="CHEBI:33019"/>
        <dbReference type="ChEBI" id="CHEBI:57595"/>
        <dbReference type="ChEBI" id="CHEBI:78442"/>
        <dbReference type="ChEBI" id="CHEBI:78527"/>
        <dbReference type="ChEBI" id="CHEBI:456215"/>
        <dbReference type="EC" id="6.1.1.21"/>
    </reaction>
</comment>
<dbReference type="PANTHER" id="PTHR11476">
    <property type="entry name" value="HISTIDYL-TRNA SYNTHETASE"/>
    <property type="match status" value="1"/>
</dbReference>
<dbReference type="SUPFAM" id="SSF55681">
    <property type="entry name" value="Class II aaRS and biotin synthetases"/>
    <property type="match status" value="1"/>
</dbReference>
<evidence type="ECO:0000256" key="10">
    <source>
        <dbReference type="HAMAP-Rule" id="MF_00127"/>
    </source>
</evidence>
<keyword evidence="6 10" id="KW-0067">ATP-binding</keyword>
<gene>
    <name evidence="10" type="primary">hisS</name>
    <name evidence="13" type="ORF">SAMN06296427_106146</name>
</gene>
<reference evidence="13 14" key="1">
    <citation type="submission" date="2017-04" db="EMBL/GenBank/DDBJ databases">
        <authorList>
            <person name="Afonso C.L."/>
            <person name="Miller P.J."/>
            <person name="Scott M.A."/>
            <person name="Spackman E."/>
            <person name="Goraichik I."/>
            <person name="Dimitrov K.M."/>
            <person name="Suarez D.L."/>
            <person name="Swayne D.E."/>
        </authorList>
    </citation>
    <scope>NUCLEOTIDE SEQUENCE [LARGE SCALE GENOMIC DNA]</scope>
    <source>
        <strain evidence="13 14">CGMCC 1.12708</strain>
    </source>
</reference>
<dbReference type="OrthoDB" id="9800814at2"/>
<proteinExistence type="inferred from homology"/>
<evidence type="ECO:0000256" key="6">
    <source>
        <dbReference type="ARBA" id="ARBA00022840"/>
    </source>
</evidence>
<dbReference type="HAMAP" id="MF_00127">
    <property type="entry name" value="His_tRNA_synth"/>
    <property type="match status" value="1"/>
</dbReference>
<evidence type="ECO:0000256" key="11">
    <source>
        <dbReference type="PIRSR" id="PIRSR001549-1"/>
    </source>
</evidence>
<dbReference type="Pfam" id="PF03129">
    <property type="entry name" value="HGTP_anticodon"/>
    <property type="match status" value="1"/>
</dbReference>
<dbReference type="PANTHER" id="PTHR11476:SF7">
    <property type="entry name" value="HISTIDINE--TRNA LIGASE"/>
    <property type="match status" value="1"/>
</dbReference>
<dbReference type="AlphaFoldDB" id="A0A1W2BG62"/>
<feature type="binding site" evidence="11">
    <location>
        <position position="133"/>
    </location>
    <ligand>
        <name>L-histidine</name>
        <dbReference type="ChEBI" id="CHEBI:57595"/>
    </ligand>
</feature>
<dbReference type="InterPro" id="IPR045864">
    <property type="entry name" value="aa-tRNA-synth_II/BPL/LPL"/>
</dbReference>
<evidence type="ECO:0000256" key="1">
    <source>
        <dbReference type="ARBA" id="ARBA00008226"/>
    </source>
</evidence>
<name>A0A1W2BG62_9FLAO</name>
<accession>A0A1W2BG62</accession>
<dbReference type="InterPro" id="IPR036621">
    <property type="entry name" value="Anticodon-bd_dom_sf"/>
</dbReference>
<evidence type="ECO:0000256" key="2">
    <source>
        <dbReference type="ARBA" id="ARBA00011738"/>
    </source>
</evidence>
<dbReference type="PROSITE" id="PS50862">
    <property type="entry name" value="AA_TRNA_LIGASE_II"/>
    <property type="match status" value="1"/>
</dbReference>
<evidence type="ECO:0000313" key="14">
    <source>
        <dbReference type="Proteomes" id="UP000192393"/>
    </source>
</evidence>
<keyword evidence="3 10" id="KW-0963">Cytoplasm</keyword>
<dbReference type="CDD" id="cd00773">
    <property type="entry name" value="HisRS-like_core"/>
    <property type="match status" value="1"/>
</dbReference>
<dbReference type="Gene3D" id="3.40.50.800">
    <property type="entry name" value="Anticodon-binding domain"/>
    <property type="match status" value="1"/>
</dbReference>
<evidence type="ECO:0000256" key="7">
    <source>
        <dbReference type="ARBA" id="ARBA00022917"/>
    </source>
</evidence>
<evidence type="ECO:0000256" key="5">
    <source>
        <dbReference type="ARBA" id="ARBA00022741"/>
    </source>
</evidence>
<dbReference type="GO" id="GO:0005737">
    <property type="term" value="C:cytoplasm"/>
    <property type="evidence" value="ECO:0007669"/>
    <property type="project" value="UniProtKB-SubCell"/>
</dbReference>